<keyword evidence="6" id="KW-1185">Reference proteome</keyword>
<dbReference type="SMART" id="SM00674">
    <property type="entry name" value="CENPB"/>
    <property type="match status" value="1"/>
</dbReference>
<feature type="compositionally biased region" description="Basic and acidic residues" evidence="3">
    <location>
        <begin position="389"/>
        <end position="399"/>
    </location>
</feature>
<dbReference type="Gene3D" id="1.10.10.60">
    <property type="entry name" value="Homeodomain-like"/>
    <property type="match status" value="2"/>
</dbReference>
<feature type="region of interest" description="Disordered" evidence="3">
    <location>
        <begin position="22"/>
        <end position="82"/>
    </location>
</feature>
<comment type="caution">
    <text evidence="5">The sequence shown here is derived from an EMBL/GenBank/DDBJ whole genome shotgun (WGS) entry which is preliminary data.</text>
</comment>
<gene>
    <name evidence="5" type="ORF">VNI00_002429</name>
</gene>
<evidence type="ECO:0000313" key="5">
    <source>
        <dbReference type="EMBL" id="KAK7056712.1"/>
    </source>
</evidence>
<organism evidence="5 6">
    <name type="scientific">Paramarasmius palmivorus</name>
    <dbReference type="NCBI Taxonomy" id="297713"/>
    <lineage>
        <taxon>Eukaryota</taxon>
        <taxon>Fungi</taxon>
        <taxon>Dikarya</taxon>
        <taxon>Basidiomycota</taxon>
        <taxon>Agaricomycotina</taxon>
        <taxon>Agaricomycetes</taxon>
        <taxon>Agaricomycetidae</taxon>
        <taxon>Agaricales</taxon>
        <taxon>Marasmiineae</taxon>
        <taxon>Marasmiaceae</taxon>
        <taxon>Paramarasmius</taxon>
    </lineage>
</organism>
<feature type="compositionally biased region" description="Low complexity" evidence="3">
    <location>
        <begin position="51"/>
        <end position="77"/>
    </location>
</feature>
<name>A0AAW0DYL4_9AGAR</name>
<dbReference type="Pfam" id="PF03221">
    <property type="entry name" value="HTH_Tnp_Tc5"/>
    <property type="match status" value="1"/>
</dbReference>
<dbReference type="InterPro" id="IPR009057">
    <property type="entry name" value="Homeodomain-like_sf"/>
</dbReference>
<accession>A0AAW0DYL4</accession>
<evidence type="ECO:0000256" key="1">
    <source>
        <dbReference type="ARBA" id="ARBA00023125"/>
    </source>
</evidence>
<dbReference type="PANTHER" id="PTHR19303">
    <property type="entry name" value="TRANSPOSON"/>
    <property type="match status" value="1"/>
</dbReference>
<protein>
    <recommendedName>
        <fullName evidence="4">HTH CENPB-type domain-containing protein</fullName>
    </recommendedName>
</protein>
<dbReference type="EMBL" id="JAYKXP010000006">
    <property type="protein sequence ID" value="KAK7056712.1"/>
    <property type="molecule type" value="Genomic_DNA"/>
</dbReference>
<dbReference type="InterPro" id="IPR006600">
    <property type="entry name" value="HTH_CenpB_DNA-bd_dom"/>
</dbReference>
<feature type="region of interest" description="Disordered" evidence="3">
    <location>
        <begin position="320"/>
        <end position="343"/>
    </location>
</feature>
<evidence type="ECO:0000256" key="3">
    <source>
        <dbReference type="SAM" id="MobiDB-lite"/>
    </source>
</evidence>
<keyword evidence="2" id="KW-0539">Nucleus</keyword>
<feature type="domain" description="HTH CENPB-type" evidence="4">
    <location>
        <begin position="180"/>
        <end position="265"/>
    </location>
</feature>
<evidence type="ECO:0000313" key="6">
    <source>
        <dbReference type="Proteomes" id="UP001383192"/>
    </source>
</evidence>
<feature type="compositionally biased region" description="Polar residues" evidence="3">
    <location>
        <begin position="429"/>
        <end position="439"/>
    </location>
</feature>
<reference evidence="5 6" key="1">
    <citation type="submission" date="2024-01" db="EMBL/GenBank/DDBJ databases">
        <title>A draft genome for a cacao thread blight-causing isolate of Paramarasmius palmivorus.</title>
        <authorList>
            <person name="Baruah I.K."/>
            <person name="Bukari Y."/>
            <person name="Amoako-Attah I."/>
            <person name="Meinhardt L.W."/>
            <person name="Bailey B.A."/>
            <person name="Cohen S.P."/>
        </authorList>
    </citation>
    <scope>NUCLEOTIDE SEQUENCE [LARGE SCALE GENOMIC DNA]</scope>
    <source>
        <strain evidence="5 6">GH-12</strain>
    </source>
</reference>
<dbReference type="PROSITE" id="PS51253">
    <property type="entry name" value="HTH_CENPB"/>
    <property type="match status" value="1"/>
</dbReference>
<dbReference type="PANTHER" id="PTHR19303:SF70">
    <property type="entry name" value="HTH CENPB-TYPE DOMAIN-CONTAINING PROTEIN"/>
    <property type="match status" value="1"/>
</dbReference>
<keyword evidence="1" id="KW-0238">DNA-binding</keyword>
<feature type="compositionally biased region" description="Low complexity" evidence="3">
    <location>
        <begin position="34"/>
        <end position="43"/>
    </location>
</feature>
<dbReference type="AlphaFoldDB" id="A0AAW0DYL4"/>
<feature type="region of interest" description="Disordered" evidence="3">
    <location>
        <begin position="358"/>
        <end position="480"/>
    </location>
</feature>
<feature type="compositionally biased region" description="Low complexity" evidence="3">
    <location>
        <begin position="402"/>
        <end position="411"/>
    </location>
</feature>
<dbReference type="Pfam" id="PF04218">
    <property type="entry name" value="CENP-B_N"/>
    <property type="match status" value="1"/>
</dbReference>
<dbReference type="GO" id="GO:0005634">
    <property type="term" value="C:nucleus"/>
    <property type="evidence" value="ECO:0007669"/>
    <property type="project" value="TreeGrafter"/>
</dbReference>
<dbReference type="GO" id="GO:0003677">
    <property type="term" value="F:DNA binding"/>
    <property type="evidence" value="ECO:0007669"/>
    <property type="project" value="UniProtKB-KW"/>
</dbReference>
<dbReference type="Proteomes" id="UP001383192">
    <property type="component" value="Unassembled WGS sequence"/>
</dbReference>
<dbReference type="InterPro" id="IPR050863">
    <property type="entry name" value="CenT-Element_Derived"/>
</dbReference>
<evidence type="ECO:0000256" key="2">
    <source>
        <dbReference type="ARBA" id="ARBA00023242"/>
    </source>
</evidence>
<feature type="compositionally biased region" description="Low complexity" evidence="3">
    <location>
        <begin position="379"/>
        <end position="388"/>
    </location>
</feature>
<dbReference type="SUPFAM" id="SSF46689">
    <property type="entry name" value="Homeodomain-like"/>
    <property type="match status" value="2"/>
</dbReference>
<evidence type="ECO:0000259" key="4">
    <source>
        <dbReference type="PROSITE" id="PS51253"/>
    </source>
</evidence>
<sequence>MSPSPAAATAATTTATVTNATNTTTTYPLTPDGSSYSPYPSYPTHGHHSRSNSNSVSNGRSASPALSTITTSSHSSSVNHTQNHPTLLSPFIRNCYSPVAASPTCTAESPASPVALTRPKQRKQRLFNVDRQAICQYHLQNPTARQEDIAARYGVERSTISKILKHKAKWLNVCPEEGLRVAKHRPSKFPEIESSMLSWLHSLHSTHDNGGNPSVSKKSPLLSDTKLREKALSLAREFQIPEDKFKASSGWVENFKHRHGIRNGIWEGSGTGRGKALARAMGVGAEGRLDVKEDMDAEPYAEEPPTPSEFGANQRVLRHQNSGLPQRPGYRRSWTDPNPRIDDVEMSHSSAALHQDYQHPGSRYQHQSDFPPQPQGYESISHSSSSSGSDHHSPYDQRVSHSSSSSYMYQPPTMPPPINTNVGAPLPLQQPTPVDSHPNSFASASSDHLSHSHAESISAHVHHQHQHDDDTRPPISPSGRRMVPVIPELPPGINVPPLPPPHIRLPDNSPPSLEDAERALDRVILFVDTRPPGQEILSREQRENLHEIKCVLFNAGAGVPFK</sequence>
<proteinExistence type="predicted"/>
<dbReference type="InterPro" id="IPR007889">
    <property type="entry name" value="HTH_Psq"/>
</dbReference>